<gene>
    <name evidence="1" type="ORF">ACFYG5_01365</name>
</gene>
<evidence type="ECO:0000313" key="1">
    <source>
        <dbReference type="EMBL" id="XIA18814.1"/>
    </source>
</evidence>
<organism evidence="1">
    <name type="scientific">Rhodanobacter sp. FW102-FHT14D07</name>
    <dbReference type="NCBI Taxonomy" id="3351462"/>
    <lineage>
        <taxon>Bacteria</taxon>
        <taxon>Pseudomonadati</taxon>
        <taxon>Pseudomonadota</taxon>
        <taxon>Gammaproteobacteria</taxon>
        <taxon>Lysobacterales</taxon>
        <taxon>Rhodanobacteraceae</taxon>
        <taxon>Rhodanobacter</taxon>
    </lineage>
</organism>
<name>A0AB74UVM0_9GAMM</name>
<sequence length="67" mass="7554">MSIEDQEPWPEDVPIPLDHPLVPKAIAVAISKLIQPGDAIHRVPGGKVVEWWLMNSDGELRDAFWLE</sequence>
<reference evidence="1" key="1">
    <citation type="submission" date="2024-10" db="EMBL/GenBank/DDBJ databases">
        <authorList>
            <person name="Lesea H.P."/>
            <person name="Kuehl J.V."/>
            <person name="Chandonia J.-M."/>
        </authorList>
    </citation>
    <scope>NUCLEOTIDE SEQUENCE</scope>
    <source>
        <strain evidence="1">FW102-FHT14D07</strain>
    </source>
</reference>
<proteinExistence type="predicted"/>
<accession>A0AB74UVM0</accession>
<protein>
    <submittedName>
        <fullName evidence="1">Uncharacterized protein</fullName>
    </submittedName>
</protein>
<dbReference type="AlphaFoldDB" id="A0AB74UVM0"/>
<dbReference type="RefSeq" id="WP_395120000.1">
    <property type="nucleotide sequence ID" value="NZ_CP170721.1"/>
</dbReference>
<dbReference type="EMBL" id="CP170721">
    <property type="protein sequence ID" value="XIA18814.1"/>
    <property type="molecule type" value="Genomic_DNA"/>
</dbReference>